<sequence length="465" mass="50882">MNVFWLTFLATLAVTITILLLFFVSYRFLFKKMAGRIIRLILTETYSKNIWELISSGMLRFKPQKIVEMALRAEEKEGIVRSLGSPKKMVGFEGLMFLPAQLAVMPTKEDYHIQTKTVIGPRAERPLQLEIPLLIGGMGAGTGVSERIKLAIAKGATAAGTATNTGDGPFLPEERKWADKLVVQYSQAGWIRDPQELEQADMIEIRVGSGASAGISYESPLQRMSEASRQWKGLQPGGPARIRSRIPGVDRPENWRELVANLREMTGGVPIGVKLVPSRVEEDIECALDADVDFITIDGAQAGIKESAPILQDDFGLPTLRGLVRTVKVLREKRALQRVSVIVSGGLYTPGDYLKAIALGADAVALGTTVLLAAIHTQITKVLPWEPLSQLAWAEGDFANRLDVEKAARNVANLLRSSVEEMKIAVTCLGKKAIHEVNQDDLVALDPFTARIAEVPLAYERSSGS</sequence>
<keyword evidence="3" id="KW-0472">Membrane</keyword>
<dbReference type="CDD" id="cd02808">
    <property type="entry name" value="GltS_FMN"/>
    <property type="match status" value="1"/>
</dbReference>
<dbReference type="PIRSF" id="PIRSF006429">
    <property type="entry name" value="GOGAT_lg_2"/>
    <property type="match status" value="1"/>
</dbReference>
<dbReference type="Pfam" id="PF01645">
    <property type="entry name" value="Glu_synthase"/>
    <property type="match status" value="1"/>
</dbReference>
<evidence type="ECO:0000259" key="4">
    <source>
        <dbReference type="Pfam" id="PF01645"/>
    </source>
</evidence>
<comment type="similarity">
    <text evidence="1 2">Belongs to the glutamate synthase family.</text>
</comment>
<organism evidence="5 6">
    <name type="scientific">Polycladomyces zharkentensis</name>
    <dbReference type="NCBI Taxonomy" id="2807616"/>
    <lineage>
        <taxon>Bacteria</taxon>
        <taxon>Bacillati</taxon>
        <taxon>Bacillota</taxon>
        <taxon>Bacilli</taxon>
        <taxon>Bacillales</taxon>
        <taxon>Thermoactinomycetaceae</taxon>
        <taxon>Polycladomyces</taxon>
    </lineage>
</organism>
<evidence type="ECO:0000313" key="5">
    <source>
        <dbReference type="EMBL" id="MBN2909467.1"/>
    </source>
</evidence>
<evidence type="ECO:0000256" key="1">
    <source>
        <dbReference type="ARBA" id="ARBA00009716"/>
    </source>
</evidence>
<dbReference type="RefSeq" id="WP_205494593.1">
    <property type="nucleotide sequence ID" value="NZ_JAFHAP010000008.1"/>
</dbReference>
<keyword evidence="3" id="KW-0812">Transmembrane</keyword>
<feature type="domain" description="Glutamate synthase" evidence="4">
    <location>
        <begin position="120"/>
        <end position="430"/>
    </location>
</feature>
<name>A0ABS2WIT0_9BACL</name>
<dbReference type="PANTHER" id="PTHR43819:SF1">
    <property type="entry name" value="ARCHAEAL-TYPE GLUTAMATE SYNTHASE [NADPH]"/>
    <property type="match status" value="1"/>
</dbReference>
<protein>
    <submittedName>
        <fullName evidence="5">FMN-binding glutamate synthase family protein</fullName>
    </submittedName>
</protein>
<dbReference type="Gene3D" id="3.20.20.70">
    <property type="entry name" value="Aldolase class I"/>
    <property type="match status" value="1"/>
</dbReference>
<dbReference type="InterPro" id="IPR002932">
    <property type="entry name" value="Glu_synthdom"/>
</dbReference>
<accession>A0ABS2WIT0</accession>
<evidence type="ECO:0000256" key="3">
    <source>
        <dbReference type="SAM" id="Phobius"/>
    </source>
</evidence>
<proteinExistence type="inferred from homology"/>
<dbReference type="EMBL" id="JAFHAP010000008">
    <property type="protein sequence ID" value="MBN2909467.1"/>
    <property type="molecule type" value="Genomic_DNA"/>
</dbReference>
<dbReference type="SUPFAM" id="SSF51395">
    <property type="entry name" value="FMN-linked oxidoreductases"/>
    <property type="match status" value="1"/>
</dbReference>
<reference evidence="5" key="1">
    <citation type="journal article" date="2024" name="Int. J. Syst. Evol. Microbiol.">
        <title>Polycladomyces zharkentensis sp. nov., a novel thermophilic cellulose- and starch-degrading member of the Bacillota from a geothermal aquifer in Kazakhstan.</title>
        <authorList>
            <person name="Mashzhan A."/>
            <person name="Kistaubayeva A."/>
            <person name="Javier-Lopez R."/>
            <person name="Bissenova U."/>
            <person name="Bissenbay A."/>
            <person name="Birkeland N.K."/>
        </authorList>
    </citation>
    <scope>NUCLEOTIDE SEQUENCE</scope>
    <source>
        <strain evidence="5">ZKZ2T</strain>
    </source>
</reference>
<dbReference type="PANTHER" id="PTHR43819">
    <property type="entry name" value="ARCHAEAL-TYPE GLUTAMATE SYNTHASE [NADPH]"/>
    <property type="match status" value="1"/>
</dbReference>
<dbReference type="InterPro" id="IPR024188">
    <property type="entry name" value="GltB"/>
</dbReference>
<evidence type="ECO:0000313" key="6">
    <source>
        <dbReference type="Proteomes" id="UP001177120"/>
    </source>
</evidence>
<gene>
    <name evidence="5" type="ORF">JQC72_07995</name>
</gene>
<dbReference type="InterPro" id="IPR013785">
    <property type="entry name" value="Aldolase_TIM"/>
</dbReference>
<comment type="caution">
    <text evidence="5">The sequence shown here is derived from an EMBL/GenBank/DDBJ whole genome shotgun (WGS) entry which is preliminary data.</text>
</comment>
<evidence type="ECO:0000256" key="2">
    <source>
        <dbReference type="PIRNR" id="PIRNR006429"/>
    </source>
</evidence>
<keyword evidence="6" id="KW-1185">Reference proteome</keyword>
<keyword evidence="3" id="KW-1133">Transmembrane helix</keyword>
<feature type="transmembrane region" description="Helical" evidence="3">
    <location>
        <begin position="6"/>
        <end position="29"/>
    </location>
</feature>
<dbReference type="Proteomes" id="UP001177120">
    <property type="component" value="Unassembled WGS sequence"/>
</dbReference>